<accession>A0A8R1TWI6</accession>
<evidence type="ECO:0000313" key="2">
    <source>
        <dbReference type="Proteomes" id="UP000024404"/>
    </source>
</evidence>
<keyword evidence="2" id="KW-1185">Reference proteome</keyword>
<name>A0A8R1TWI6_ONCVO</name>
<dbReference type="AlphaFoldDB" id="A0A8R1TWI6"/>
<reference evidence="2" key="1">
    <citation type="submission" date="2013-10" db="EMBL/GenBank/DDBJ databases">
        <title>Genome sequencing of Onchocerca volvulus.</title>
        <authorList>
            <person name="Cotton J."/>
            <person name="Tsai J."/>
            <person name="Stanley E."/>
            <person name="Tracey A."/>
            <person name="Holroyd N."/>
            <person name="Lustigman S."/>
            <person name="Berriman M."/>
        </authorList>
    </citation>
    <scope>NUCLEOTIDE SEQUENCE</scope>
</reference>
<evidence type="ECO:0000313" key="1">
    <source>
        <dbReference type="EnsemblMetazoa" id="OVOC6705.1"/>
    </source>
</evidence>
<protein>
    <submittedName>
        <fullName evidence="1">Uncharacterized protein</fullName>
    </submittedName>
</protein>
<reference evidence="1" key="2">
    <citation type="submission" date="2022-06" db="UniProtKB">
        <authorList>
            <consortium name="EnsemblMetazoa"/>
        </authorList>
    </citation>
    <scope>IDENTIFICATION</scope>
</reference>
<organism evidence="1 2">
    <name type="scientific">Onchocerca volvulus</name>
    <dbReference type="NCBI Taxonomy" id="6282"/>
    <lineage>
        <taxon>Eukaryota</taxon>
        <taxon>Metazoa</taxon>
        <taxon>Ecdysozoa</taxon>
        <taxon>Nematoda</taxon>
        <taxon>Chromadorea</taxon>
        <taxon>Rhabditida</taxon>
        <taxon>Spirurina</taxon>
        <taxon>Spiruromorpha</taxon>
        <taxon>Filarioidea</taxon>
        <taxon>Onchocercidae</taxon>
        <taxon>Onchocerca</taxon>
    </lineage>
</organism>
<dbReference type="Proteomes" id="UP000024404">
    <property type="component" value="Unassembled WGS sequence"/>
</dbReference>
<proteinExistence type="predicted"/>
<dbReference type="EnsemblMetazoa" id="OVOC6705.1">
    <property type="protein sequence ID" value="OVOC6705.1"/>
    <property type="gene ID" value="WBGene00243514"/>
</dbReference>
<dbReference type="EMBL" id="CMVM020000180">
    <property type="status" value="NOT_ANNOTATED_CDS"/>
    <property type="molecule type" value="Genomic_DNA"/>
</dbReference>
<sequence>MKNSILRDELNVTSTFVLIELTGWSIFNDDTPSSTEEYNPENCPNFQFENLEFSMFKQLYKRDSNDSFCFVANVNLVMAEIRGWFAHWAGLNFLANVTESNML</sequence>